<evidence type="ECO:0000256" key="16">
    <source>
        <dbReference type="ARBA" id="ARBA00022840"/>
    </source>
</evidence>
<dbReference type="SMART" id="SM00219">
    <property type="entry name" value="TyrKc"/>
    <property type="match status" value="1"/>
</dbReference>
<dbReference type="Proteomes" id="UP000265100">
    <property type="component" value="Chromosome 2"/>
</dbReference>
<gene>
    <name evidence="35" type="primary">FLT4</name>
</gene>
<evidence type="ECO:0000256" key="12">
    <source>
        <dbReference type="ARBA" id="ARBA00022729"/>
    </source>
</evidence>
<dbReference type="Pfam" id="PF07679">
    <property type="entry name" value="I-set"/>
    <property type="match status" value="1"/>
</dbReference>
<keyword evidence="28" id="KW-0479">Metal-binding</keyword>
<dbReference type="InterPro" id="IPR001824">
    <property type="entry name" value="Tyr_kinase_rcpt_3_CS"/>
</dbReference>
<evidence type="ECO:0000256" key="1">
    <source>
        <dbReference type="ARBA" id="ARBA00004123"/>
    </source>
</evidence>
<feature type="binding site" evidence="28">
    <location>
        <position position="794"/>
    </location>
    <ligand>
        <name>Mg(2+)</name>
        <dbReference type="ChEBI" id="CHEBI:18420"/>
    </ligand>
</feature>
<dbReference type="Pfam" id="PF07714">
    <property type="entry name" value="PK_Tyr_Ser-Thr"/>
    <property type="match status" value="1"/>
</dbReference>
<dbReference type="InterPro" id="IPR007110">
    <property type="entry name" value="Ig-like_dom"/>
</dbReference>
<evidence type="ECO:0000256" key="20">
    <source>
        <dbReference type="ARBA" id="ARBA00023157"/>
    </source>
</evidence>
<evidence type="ECO:0000256" key="30">
    <source>
        <dbReference type="RuleBase" id="RU000311"/>
    </source>
</evidence>
<keyword evidence="12" id="KW-0732">Signal</keyword>
<dbReference type="SMART" id="SM00408">
    <property type="entry name" value="IGc2"/>
    <property type="match status" value="3"/>
</dbReference>
<feature type="compositionally biased region" description="Low complexity" evidence="31">
    <location>
        <begin position="730"/>
        <end position="749"/>
    </location>
</feature>
<protein>
    <recommendedName>
        <fullName evidence="5">Vascular endothelial growth factor receptor 3</fullName>
        <ecNumber evidence="4">2.7.10.1</ecNumber>
    </recommendedName>
</protein>
<dbReference type="GO" id="GO:0005524">
    <property type="term" value="F:ATP binding"/>
    <property type="evidence" value="ECO:0007669"/>
    <property type="project" value="UniProtKB-UniRule"/>
</dbReference>
<keyword evidence="14 27" id="KW-0547">Nucleotide-binding</keyword>
<reference evidence="35" key="1">
    <citation type="submission" date="2018-05" db="EMBL/GenBank/DDBJ databases">
        <authorList>
            <person name="Datahose"/>
        </authorList>
    </citation>
    <scope>NUCLEOTIDE SEQUENCE</scope>
</reference>
<evidence type="ECO:0000256" key="27">
    <source>
        <dbReference type="PIRSR" id="PIRSR000615-2"/>
    </source>
</evidence>
<feature type="binding site" evidence="27">
    <location>
        <begin position="601"/>
        <end position="608"/>
    </location>
    <ligand>
        <name>ATP</name>
        <dbReference type="ChEBI" id="CHEBI:30616"/>
    </ligand>
</feature>
<dbReference type="InterPro" id="IPR017441">
    <property type="entry name" value="Protein_kinase_ATP_BS"/>
</dbReference>
<dbReference type="PROSITE" id="PS50011">
    <property type="entry name" value="PROTEIN_KINASE_DOM"/>
    <property type="match status" value="1"/>
</dbReference>
<dbReference type="Pfam" id="PF13927">
    <property type="entry name" value="Ig_3"/>
    <property type="match status" value="1"/>
</dbReference>
<keyword evidence="19" id="KW-0829">Tyrosine-protein kinase</keyword>
<dbReference type="GO" id="GO:0005737">
    <property type="term" value="C:cytoplasm"/>
    <property type="evidence" value="ECO:0007669"/>
    <property type="project" value="UniProtKB-SubCell"/>
</dbReference>
<keyword evidence="24 30" id="KW-0393">Immunoglobulin domain</keyword>
<dbReference type="GO" id="GO:0048010">
    <property type="term" value="P:vascular endothelial growth factor receptor signaling pathway"/>
    <property type="evidence" value="ECO:0007669"/>
    <property type="project" value="TreeGrafter"/>
</dbReference>
<dbReference type="GO" id="GO:0043408">
    <property type="term" value="P:regulation of MAPK cascade"/>
    <property type="evidence" value="ECO:0007669"/>
    <property type="project" value="TreeGrafter"/>
</dbReference>
<evidence type="ECO:0000256" key="19">
    <source>
        <dbReference type="ARBA" id="ARBA00023137"/>
    </source>
</evidence>
<feature type="binding site" evidence="27 29">
    <location>
        <position position="628"/>
    </location>
    <ligand>
        <name>ATP</name>
        <dbReference type="ChEBI" id="CHEBI:30616"/>
    </ligand>
</feature>
<evidence type="ECO:0000256" key="29">
    <source>
        <dbReference type="PROSITE-ProRule" id="PRU10141"/>
    </source>
</evidence>
<keyword evidence="9" id="KW-0037">Angiogenesis</keyword>
<dbReference type="AlphaFoldDB" id="A0AAX7T140"/>
<name>A0AAX7T140_ASTCA</name>
<comment type="similarity">
    <text evidence="30">Belongs to the protein kinase superfamily. Tyr protein kinase family. CSF-1/PDGF receptor subfamily.</text>
</comment>
<evidence type="ECO:0000256" key="22">
    <source>
        <dbReference type="ARBA" id="ARBA00023180"/>
    </source>
</evidence>
<evidence type="ECO:0000256" key="3">
    <source>
        <dbReference type="ARBA" id="ARBA00004496"/>
    </source>
</evidence>
<evidence type="ECO:0000256" key="5">
    <source>
        <dbReference type="ARBA" id="ARBA00022258"/>
    </source>
</evidence>
<reference evidence="35" key="2">
    <citation type="submission" date="2025-08" db="UniProtKB">
        <authorList>
            <consortium name="Ensembl"/>
        </authorList>
    </citation>
    <scope>IDENTIFICATION</scope>
</reference>
<keyword evidence="15" id="KW-0418">Kinase</keyword>
<evidence type="ECO:0000256" key="10">
    <source>
        <dbReference type="ARBA" id="ARBA00022679"/>
    </source>
</evidence>
<keyword evidence="21 30" id="KW-0675">Receptor</keyword>
<dbReference type="FunFam" id="3.30.200.20:FF:000041">
    <property type="entry name" value="Vascular endothelial growth factor receptor 2"/>
    <property type="match status" value="1"/>
</dbReference>
<sequence>MTFCLALQKLKVIGLSCAEKTRSMEITEDPEQPFLNSGSVQTIFIKSHSTDVIVPCLVTVPDLNVTLKTVCKERLRWDNKRGWSIPKNIIDKEPLLMLSCAAMLGGNWYSSDSYVQVYDVKLFPEEPVQLLVGEALTLNCTAMVEFNAGVDIQWSYPSKQVLAVHRMLSTTASSALTIHSVNVTDTGRYTCNVTSMDGTYTQQTQVVVYGKTFYFFVHTLVFLKFALIIQIYSYAGKHIPPQIHEKEVADPSSPYPSGSSQTLTCTAYGVPIPNISWQWRAWGPCVLNSTQSRVVTYQPACSSLIFKAIPEGFNVDVQQSEYPLEQEKVSLLCSADNYTYEQLHWYRLDPRALQDEEGKPQELDCKSVHLYAEALRGGLSFQEPSNSWVLDFTINSIQLQDEGHYVCEAQSRRSGEKQCLFRYISVKALEAPRYKRSLTNQTVNVTESLTMECDVEGRPLPRFFWFKDNQPLHQMSGIQLQDSNRTLSIQRVREEDAGLYTCTACNQRGCVNSSAAVSVIGETAIVILIGTGVIAVFFWALLILIFCNVKRVNPADIKTGYLSIIMDPGEVPLDEQCEYLPYDSSQWEISRDRLRLGKVLGHGAFGKVIEASIYGISKSKGLDTVAVKMLKDGATASEHKALMSELKILIHIGNHLNVVNLLGACTKPNGPLMVIVEYCKYGNLSNFLRAKREFFLPYRDRSPKTQSQVRRMIEAGQIAQRTRQPPSPSSSPLTASQSPSSNTSSQTPAVEKMEDLWKTPLTIEDLICYSFQVARGMEFLASRKCIHRDLAARNILLSENNIVKICDFGLARDIYKDPDYVRKGNARLPLKWMAPESIFDKVYTSQSDVWSFGVLLWEIFSLGASPYPGVQIDEEFCKRLKEGVRMRAPETASPEIYGIMLACWQGEPKERPTFPALVQILGDLLQDNSLPDGKDYIPLNHSQNSEDDGFSQASSRPPSEEELRLACNTMPTRYKRAIPFYPPDPIKRYE</sequence>
<dbReference type="InterPro" id="IPR000719">
    <property type="entry name" value="Prot_kinase_dom"/>
</dbReference>
<keyword evidence="7" id="KW-0963">Cytoplasm</keyword>
<evidence type="ECO:0000313" key="35">
    <source>
        <dbReference type="Ensembl" id="ENSACLP00000050483.1"/>
    </source>
</evidence>
<dbReference type="FunFam" id="2.60.40.10:FF:000532">
    <property type="entry name" value="Vascular endothelial growth factor receptor 2"/>
    <property type="match status" value="1"/>
</dbReference>
<evidence type="ECO:0000256" key="28">
    <source>
        <dbReference type="PIRSR" id="PIRSR000615-3"/>
    </source>
</evidence>
<dbReference type="InterPro" id="IPR001245">
    <property type="entry name" value="Ser-Thr/Tyr_kinase_cat_dom"/>
</dbReference>
<dbReference type="PROSITE" id="PS50835">
    <property type="entry name" value="IG_LIKE"/>
    <property type="match status" value="3"/>
</dbReference>
<evidence type="ECO:0000313" key="36">
    <source>
        <dbReference type="Proteomes" id="UP000265100"/>
    </source>
</evidence>
<keyword evidence="18 32" id="KW-0472">Membrane</keyword>
<dbReference type="PROSITE" id="PS00109">
    <property type="entry name" value="PROTEIN_KINASE_TYR"/>
    <property type="match status" value="1"/>
</dbReference>
<evidence type="ECO:0000256" key="9">
    <source>
        <dbReference type="ARBA" id="ARBA00022657"/>
    </source>
</evidence>
<evidence type="ECO:0000256" key="26">
    <source>
        <dbReference type="PIRSR" id="PIRSR000615-1"/>
    </source>
</evidence>
<evidence type="ECO:0000256" key="14">
    <source>
        <dbReference type="ARBA" id="ARBA00022741"/>
    </source>
</evidence>
<dbReference type="GO" id="GO:0046872">
    <property type="term" value="F:metal ion binding"/>
    <property type="evidence" value="ECO:0007669"/>
    <property type="project" value="UniProtKB-KW"/>
</dbReference>
<dbReference type="InterPro" id="IPR008266">
    <property type="entry name" value="Tyr_kinase_AS"/>
</dbReference>
<evidence type="ECO:0000256" key="11">
    <source>
        <dbReference type="ARBA" id="ARBA00022692"/>
    </source>
</evidence>
<dbReference type="InterPro" id="IPR003599">
    <property type="entry name" value="Ig_sub"/>
</dbReference>
<dbReference type="GO" id="GO:0043235">
    <property type="term" value="C:receptor complex"/>
    <property type="evidence" value="ECO:0007669"/>
    <property type="project" value="TreeGrafter"/>
</dbReference>
<dbReference type="PANTHER" id="PTHR24416">
    <property type="entry name" value="TYROSINE-PROTEIN KINASE RECEPTOR"/>
    <property type="match status" value="1"/>
</dbReference>
<accession>A0AAX7T140</accession>
<feature type="domain" description="Ig-like" evidence="34">
    <location>
        <begin position="432"/>
        <end position="518"/>
    </location>
</feature>
<dbReference type="EC" id="2.7.10.1" evidence="4"/>
<dbReference type="InterPro" id="IPR013098">
    <property type="entry name" value="Ig_I-set"/>
</dbReference>
<keyword evidence="13" id="KW-0677">Repeat</keyword>
<feature type="domain" description="Ig-like" evidence="34">
    <location>
        <begin position="241"/>
        <end position="425"/>
    </location>
</feature>
<dbReference type="Gene3D" id="3.30.200.20">
    <property type="entry name" value="Phosphorylase Kinase, domain 1"/>
    <property type="match status" value="1"/>
</dbReference>
<proteinExistence type="inferred from homology"/>
<dbReference type="PROSITE" id="PS00107">
    <property type="entry name" value="PROTEIN_KINASE_ATP"/>
    <property type="match status" value="1"/>
</dbReference>
<dbReference type="Pfam" id="PF21339">
    <property type="entry name" value="VEGFR-1-like_Ig-like"/>
    <property type="match status" value="1"/>
</dbReference>
<evidence type="ECO:0000256" key="17">
    <source>
        <dbReference type="ARBA" id="ARBA00022989"/>
    </source>
</evidence>
<dbReference type="PIRSF" id="PIRSF000615">
    <property type="entry name" value="TyrPK_CSF1-R"/>
    <property type="match status" value="1"/>
</dbReference>
<dbReference type="CDD" id="cd00096">
    <property type="entry name" value="Ig"/>
    <property type="match status" value="1"/>
</dbReference>
<dbReference type="InterPro" id="IPR036179">
    <property type="entry name" value="Ig-like_dom_sf"/>
</dbReference>
<evidence type="ECO:0000256" key="31">
    <source>
        <dbReference type="SAM" id="MobiDB-lite"/>
    </source>
</evidence>
<feature type="active site" description="Proton acceptor" evidence="26">
    <location>
        <position position="789"/>
    </location>
</feature>
<dbReference type="GO" id="GO:0019838">
    <property type="term" value="F:growth factor binding"/>
    <property type="evidence" value="ECO:0007669"/>
    <property type="project" value="TreeGrafter"/>
</dbReference>
<keyword evidence="8" id="KW-0597">Phosphoprotein</keyword>
<evidence type="ECO:0000256" key="8">
    <source>
        <dbReference type="ARBA" id="ARBA00022553"/>
    </source>
</evidence>
<comment type="subcellular location">
    <subcellularLocation>
        <location evidence="2">Cell membrane</location>
        <topology evidence="2">Single-pass type I membrane protein</topology>
    </subcellularLocation>
    <subcellularLocation>
        <location evidence="3">Cytoplasm</location>
    </subcellularLocation>
    <subcellularLocation>
        <location evidence="30">Membrane</location>
        <topology evidence="30">Single-pass type I membrane protein</topology>
    </subcellularLocation>
    <subcellularLocation>
        <location evidence="1">Nucleus</location>
    </subcellularLocation>
</comment>
<evidence type="ECO:0000256" key="2">
    <source>
        <dbReference type="ARBA" id="ARBA00004251"/>
    </source>
</evidence>
<feature type="transmembrane region" description="Helical" evidence="32">
    <location>
        <begin position="524"/>
        <end position="546"/>
    </location>
</feature>
<keyword evidence="36" id="KW-1185">Reference proteome</keyword>
<organism evidence="35 36">
    <name type="scientific">Astatotilapia calliptera</name>
    <name type="common">Eastern happy</name>
    <name type="synonym">Chromis callipterus</name>
    <dbReference type="NCBI Taxonomy" id="8154"/>
    <lineage>
        <taxon>Eukaryota</taxon>
        <taxon>Metazoa</taxon>
        <taxon>Chordata</taxon>
        <taxon>Craniata</taxon>
        <taxon>Vertebrata</taxon>
        <taxon>Euteleostomi</taxon>
        <taxon>Actinopterygii</taxon>
        <taxon>Neopterygii</taxon>
        <taxon>Teleostei</taxon>
        <taxon>Neoteleostei</taxon>
        <taxon>Acanthomorphata</taxon>
        <taxon>Ovalentaria</taxon>
        <taxon>Cichlomorphae</taxon>
        <taxon>Cichliformes</taxon>
        <taxon>Cichlidae</taxon>
        <taxon>African cichlids</taxon>
        <taxon>Pseudocrenilabrinae</taxon>
        <taxon>Haplochromini</taxon>
        <taxon>Astatotilapia</taxon>
    </lineage>
</organism>
<dbReference type="GeneTree" id="ENSGT00940000159358"/>
<evidence type="ECO:0000259" key="34">
    <source>
        <dbReference type="PROSITE" id="PS50835"/>
    </source>
</evidence>
<dbReference type="InterPro" id="IPR003598">
    <property type="entry name" value="Ig_sub2"/>
</dbReference>
<dbReference type="PANTHER" id="PTHR24416:SF49">
    <property type="entry name" value="VASCULAR ENDOTHELIAL GROWTH FACTOR RECEPTOR 3"/>
    <property type="match status" value="1"/>
</dbReference>
<dbReference type="GO" id="GO:0004714">
    <property type="term" value="F:transmembrane receptor protein tyrosine kinase activity"/>
    <property type="evidence" value="ECO:0007669"/>
    <property type="project" value="UniProtKB-EC"/>
</dbReference>
<feature type="domain" description="Protein kinase" evidence="33">
    <location>
        <begin position="594"/>
        <end position="925"/>
    </location>
</feature>
<feature type="domain" description="Ig-like" evidence="34">
    <location>
        <begin position="133"/>
        <end position="207"/>
    </location>
</feature>
<evidence type="ECO:0000256" key="4">
    <source>
        <dbReference type="ARBA" id="ARBA00011902"/>
    </source>
</evidence>
<keyword evidence="10" id="KW-0808">Transferase</keyword>
<feature type="binding site" evidence="27">
    <location>
        <position position="793"/>
    </location>
    <ligand>
        <name>ATP</name>
        <dbReference type="ChEBI" id="CHEBI:30616"/>
    </ligand>
</feature>
<dbReference type="GO" id="GO:0005634">
    <property type="term" value="C:nucleus"/>
    <property type="evidence" value="ECO:0007669"/>
    <property type="project" value="UniProtKB-SubCell"/>
</dbReference>
<dbReference type="FunFam" id="1.10.510.10:FF:000077">
    <property type="entry name" value="Vascular endothelial growth factor receptor 2"/>
    <property type="match status" value="1"/>
</dbReference>
<dbReference type="GO" id="GO:0005886">
    <property type="term" value="C:plasma membrane"/>
    <property type="evidence" value="ECO:0007669"/>
    <property type="project" value="UniProtKB-SubCell"/>
</dbReference>
<keyword evidence="20" id="KW-1015">Disulfide bond</keyword>
<keyword evidence="22" id="KW-0325">Glycoprotein</keyword>
<keyword evidence="17 32" id="KW-1133">Transmembrane helix</keyword>
<dbReference type="SMART" id="SM00409">
    <property type="entry name" value="IG"/>
    <property type="match status" value="3"/>
</dbReference>
<dbReference type="InterPro" id="IPR020635">
    <property type="entry name" value="Tyr_kinase_cat_dom"/>
</dbReference>
<keyword evidence="6" id="KW-1003">Cell membrane</keyword>
<dbReference type="Pfam" id="PF17988">
    <property type="entry name" value="VEGFR-2_TMD"/>
    <property type="match status" value="1"/>
</dbReference>
<reference evidence="35" key="3">
    <citation type="submission" date="2025-09" db="UniProtKB">
        <authorList>
            <consortium name="Ensembl"/>
        </authorList>
    </citation>
    <scope>IDENTIFICATION</scope>
</reference>
<dbReference type="SUPFAM" id="SSF56112">
    <property type="entry name" value="Protein kinase-like (PK-like)"/>
    <property type="match status" value="1"/>
</dbReference>
<evidence type="ECO:0000256" key="13">
    <source>
        <dbReference type="ARBA" id="ARBA00022737"/>
    </source>
</evidence>
<evidence type="ECO:0000256" key="18">
    <source>
        <dbReference type="ARBA" id="ARBA00023136"/>
    </source>
</evidence>
<keyword evidence="28" id="KW-0460">Magnesium</keyword>
<dbReference type="InterPro" id="IPR013783">
    <property type="entry name" value="Ig-like_fold"/>
</dbReference>
<evidence type="ECO:0000259" key="33">
    <source>
        <dbReference type="PROSITE" id="PS50011"/>
    </source>
</evidence>
<feature type="binding site" evidence="28">
    <location>
        <position position="807"/>
    </location>
    <ligand>
        <name>Mg(2+)</name>
        <dbReference type="ChEBI" id="CHEBI:18420"/>
    </ligand>
</feature>
<evidence type="ECO:0000256" key="23">
    <source>
        <dbReference type="ARBA" id="ARBA00023242"/>
    </source>
</evidence>
<keyword evidence="11 30" id="KW-0812">Transmembrane</keyword>
<evidence type="ECO:0000256" key="24">
    <source>
        <dbReference type="ARBA" id="ARBA00023319"/>
    </source>
</evidence>
<dbReference type="FunFam" id="2.60.40.10:FF:000143">
    <property type="entry name" value="Vascular endothelial growth factor receptor 3"/>
    <property type="match status" value="1"/>
</dbReference>
<feature type="region of interest" description="Disordered" evidence="31">
    <location>
        <begin position="935"/>
        <end position="968"/>
    </location>
</feature>
<dbReference type="GO" id="GO:0030335">
    <property type="term" value="P:positive regulation of cell migration"/>
    <property type="evidence" value="ECO:0007669"/>
    <property type="project" value="TreeGrafter"/>
</dbReference>
<comment type="catalytic activity">
    <reaction evidence="25">
        <text>L-tyrosyl-[protein] + ATP = O-phospho-L-tyrosyl-[protein] + ADP + H(+)</text>
        <dbReference type="Rhea" id="RHEA:10596"/>
        <dbReference type="Rhea" id="RHEA-COMP:10136"/>
        <dbReference type="Rhea" id="RHEA-COMP:20101"/>
        <dbReference type="ChEBI" id="CHEBI:15378"/>
        <dbReference type="ChEBI" id="CHEBI:30616"/>
        <dbReference type="ChEBI" id="CHEBI:46858"/>
        <dbReference type="ChEBI" id="CHEBI:61978"/>
        <dbReference type="ChEBI" id="CHEBI:456216"/>
        <dbReference type="EC" id="2.7.10.1"/>
    </reaction>
</comment>
<dbReference type="InterPro" id="IPR041348">
    <property type="entry name" value="VEGFR-2_TMD"/>
</dbReference>
<feature type="region of interest" description="Disordered" evidence="31">
    <location>
        <begin position="717"/>
        <end position="751"/>
    </location>
</feature>
<feature type="transmembrane region" description="Helical" evidence="32">
    <location>
        <begin position="213"/>
        <end position="235"/>
    </location>
</feature>
<dbReference type="GO" id="GO:0001525">
    <property type="term" value="P:angiogenesis"/>
    <property type="evidence" value="ECO:0007669"/>
    <property type="project" value="UniProtKB-KW"/>
</dbReference>
<keyword evidence="23" id="KW-0539">Nucleus</keyword>
<evidence type="ECO:0000256" key="21">
    <source>
        <dbReference type="ARBA" id="ARBA00023170"/>
    </source>
</evidence>
<dbReference type="Gene3D" id="1.10.510.10">
    <property type="entry name" value="Transferase(Phosphotransferase) domain 1"/>
    <property type="match status" value="1"/>
</dbReference>
<evidence type="ECO:0000256" key="32">
    <source>
        <dbReference type="SAM" id="Phobius"/>
    </source>
</evidence>
<dbReference type="InterPro" id="IPR050122">
    <property type="entry name" value="RTK"/>
</dbReference>
<evidence type="ECO:0000256" key="7">
    <source>
        <dbReference type="ARBA" id="ARBA00022490"/>
    </source>
</evidence>
<dbReference type="SUPFAM" id="SSF48726">
    <property type="entry name" value="Immunoglobulin"/>
    <property type="match status" value="3"/>
</dbReference>
<evidence type="ECO:0000256" key="15">
    <source>
        <dbReference type="ARBA" id="ARBA00022777"/>
    </source>
</evidence>
<evidence type="ECO:0000256" key="6">
    <source>
        <dbReference type="ARBA" id="ARBA00022475"/>
    </source>
</evidence>
<keyword evidence="16 27" id="KW-0067">ATP-binding</keyword>
<dbReference type="Gene3D" id="2.60.40.10">
    <property type="entry name" value="Immunoglobulins"/>
    <property type="match status" value="5"/>
</dbReference>
<dbReference type="PROSITE" id="PS00240">
    <property type="entry name" value="RECEPTOR_TYR_KIN_III"/>
    <property type="match status" value="1"/>
</dbReference>
<dbReference type="Ensembl" id="ENSACLT00000046296.1">
    <property type="protein sequence ID" value="ENSACLP00000050483.1"/>
    <property type="gene ID" value="ENSACLG00000003902.2"/>
</dbReference>
<evidence type="ECO:0000256" key="25">
    <source>
        <dbReference type="ARBA" id="ARBA00051243"/>
    </source>
</evidence>
<dbReference type="InterPro" id="IPR011009">
    <property type="entry name" value="Kinase-like_dom_sf"/>
</dbReference>